<gene>
    <name evidence="8" type="ORF">HALTITAN_1378</name>
</gene>
<dbReference type="GO" id="GO:0003677">
    <property type="term" value="F:DNA binding"/>
    <property type="evidence" value="ECO:0007669"/>
    <property type="project" value="UniProtKB-KW"/>
</dbReference>
<evidence type="ECO:0000259" key="7">
    <source>
        <dbReference type="PROSITE" id="PS50937"/>
    </source>
</evidence>
<dbReference type="SUPFAM" id="SSF46955">
    <property type="entry name" value="Putative DNA-binding domain"/>
    <property type="match status" value="1"/>
</dbReference>
<reference evidence="8 9" key="1">
    <citation type="journal article" date="2013" name="Genome Announc.">
        <title>Draft Genome of the Marine Gammaproteobacterium Halomonas titanicae.</title>
        <authorList>
            <person name="Sanchez-Porro C."/>
            <person name="de la Haba R.R."/>
            <person name="Cruz-Hernandez N."/>
            <person name="Gonzalez J.M."/>
            <person name="Reyes-Guirao C."/>
            <person name="Navarro-Sampedro L."/>
            <person name="Carballo M."/>
            <person name="Ventosa A."/>
        </authorList>
    </citation>
    <scope>NUCLEOTIDE SEQUENCE [LARGE SCALE GENOMIC DNA]</scope>
    <source>
        <strain evidence="8 9">BH1</strain>
    </source>
</reference>
<dbReference type="PRINTS" id="PR00040">
    <property type="entry name" value="HTHMERR"/>
</dbReference>
<feature type="domain" description="HTH merR-type" evidence="7">
    <location>
        <begin position="14"/>
        <end position="82"/>
    </location>
</feature>
<dbReference type="CDD" id="cd01110">
    <property type="entry name" value="HTH_SoxR"/>
    <property type="match status" value="1"/>
</dbReference>
<dbReference type="Gene3D" id="1.10.1660.10">
    <property type="match status" value="1"/>
</dbReference>
<dbReference type="PROSITE" id="PS50937">
    <property type="entry name" value="HTH_MERR_2"/>
    <property type="match status" value="1"/>
</dbReference>
<organism evidence="8 9">
    <name type="scientific">Vreelandella titanicae BH1</name>
    <dbReference type="NCBI Taxonomy" id="1204738"/>
    <lineage>
        <taxon>Bacteria</taxon>
        <taxon>Pseudomonadati</taxon>
        <taxon>Pseudomonadota</taxon>
        <taxon>Gammaproteobacteria</taxon>
        <taxon>Oceanospirillales</taxon>
        <taxon>Halomonadaceae</taxon>
        <taxon>Vreelandella</taxon>
    </lineage>
</organism>
<evidence type="ECO:0000256" key="2">
    <source>
        <dbReference type="ARBA" id="ARBA00022714"/>
    </source>
</evidence>
<dbReference type="PANTHER" id="PTHR30204:SF0">
    <property type="entry name" value="REDOX-SENSITIVE TRANSCRIPTIONAL ACTIVATOR SOXR"/>
    <property type="match status" value="1"/>
</dbReference>
<evidence type="ECO:0000313" key="8">
    <source>
        <dbReference type="EMBL" id="ELY21812.1"/>
    </source>
</evidence>
<keyword evidence="3" id="KW-0408">Iron</keyword>
<comment type="caution">
    <text evidence="8">The sequence shown here is derived from an EMBL/GenBank/DDBJ whole genome shotgun (WGS) entry which is preliminary data.</text>
</comment>
<dbReference type="InterPro" id="IPR010211">
    <property type="entry name" value="Redox-sen_tscrpt-act_SoxR"/>
</dbReference>
<keyword evidence="2" id="KW-0001">2Fe-2S</keyword>
<dbReference type="PROSITE" id="PS00552">
    <property type="entry name" value="HTH_MERR_1"/>
    <property type="match status" value="1"/>
</dbReference>
<dbReference type="PANTHER" id="PTHR30204">
    <property type="entry name" value="REDOX-CYCLING DRUG-SENSING TRANSCRIPTIONAL ACTIVATOR SOXR"/>
    <property type="match status" value="1"/>
</dbReference>
<evidence type="ECO:0000256" key="5">
    <source>
        <dbReference type="ARBA" id="ARBA00023125"/>
    </source>
</evidence>
<dbReference type="PATRIC" id="fig|1204738.3.peg.2057"/>
<keyword evidence="2" id="KW-0479">Metal-binding</keyword>
<dbReference type="InterPro" id="IPR000551">
    <property type="entry name" value="MerR-type_HTH_dom"/>
</dbReference>
<dbReference type="InterPro" id="IPR009061">
    <property type="entry name" value="DNA-bd_dom_put_sf"/>
</dbReference>
<dbReference type="GO" id="GO:0006979">
    <property type="term" value="P:response to oxidative stress"/>
    <property type="evidence" value="ECO:0007669"/>
    <property type="project" value="InterPro"/>
</dbReference>
<protein>
    <recommendedName>
        <fullName evidence="1">Redox-sensitive transcriptional activator SoxR</fullName>
    </recommendedName>
</protein>
<dbReference type="NCBIfam" id="TIGR01950">
    <property type="entry name" value="SoxR"/>
    <property type="match status" value="1"/>
</dbReference>
<dbReference type="EMBL" id="AOPO01000004">
    <property type="protein sequence ID" value="ELY21812.1"/>
    <property type="molecule type" value="Genomic_DNA"/>
</dbReference>
<dbReference type="InterPro" id="IPR047057">
    <property type="entry name" value="MerR_fam"/>
</dbReference>
<evidence type="ECO:0000256" key="6">
    <source>
        <dbReference type="SAM" id="MobiDB-lite"/>
    </source>
</evidence>
<dbReference type="GO" id="GO:0051537">
    <property type="term" value="F:2 iron, 2 sulfur cluster binding"/>
    <property type="evidence" value="ECO:0007669"/>
    <property type="project" value="UniProtKB-KW"/>
</dbReference>
<sequence length="169" mass="18882">MAKKIQECVMAEAIWSVGKVAKRCGIKVSTLHFYEQQGLIQSWRNAGNQRRYKPEVLRRISVIKAAQKVGVSLDEIKRAFESLPNNRTPTVEDWQQLSKNWQQMLDGRIAYLQKLRNNLAGCIGCGCLSMTSCPLYNPDDKLAESGSGPVLLDQAEQKARAQQDPSASS</sequence>
<evidence type="ECO:0000256" key="3">
    <source>
        <dbReference type="ARBA" id="ARBA00023004"/>
    </source>
</evidence>
<dbReference type="AlphaFoldDB" id="L9UAM6"/>
<dbReference type="Proteomes" id="UP000011651">
    <property type="component" value="Unassembled WGS sequence"/>
</dbReference>
<evidence type="ECO:0000256" key="4">
    <source>
        <dbReference type="ARBA" id="ARBA00023014"/>
    </source>
</evidence>
<name>L9UAM6_9GAMM</name>
<dbReference type="GO" id="GO:0003700">
    <property type="term" value="F:DNA-binding transcription factor activity"/>
    <property type="evidence" value="ECO:0007669"/>
    <property type="project" value="InterPro"/>
</dbReference>
<dbReference type="Pfam" id="PF13411">
    <property type="entry name" value="MerR_1"/>
    <property type="match status" value="1"/>
</dbReference>
<dbReference type="SMART" id="SM00422">
    <property type="entry name" value="HTH_MERR"/>
    <property type="match status" value="1"/>
</dbReference>
<proteinExistence type="predicted"/>
<feature type="region of interest" description="Disordered" evidence="6">
    <location>
        <begin position="146"/>
        <end position="169"/>
    </location>
</feature>
<evidence type="ECO:0000256" key="1">
    <source>
        <dbReference type="ARBA" id="ARBA00014474"/>
    </source>
</evidence>
<keyword evidence="4" id="KW-0411">Iron-sulfur</keyword>
<evidence type="ECO:0000313" key="9">
    <source>
        <dbReference type="Proteomes" id="UP000011651"/>
    </source>
</evidence>
<accession>L9UAM6</accession>
<keyword evidence="5" id="KW-0238">DNA-binding</keyword>